<organism evidence="16">
    <name type="scientific">Ruegeria sp. PrR005</name>
    <dbReference type="NCBI Taxonomy" id="2706882"/>
    <lineage>
        <taxon>Bacteria</taxon>
        <taxon>Pseudomonadati</taxon>
        <taxon>Pseudomonadota</taxon>
        <taxon>Alphaproteobacteria</taxon>
        <taxon>Rhodobacterales</taxon>
        <taxon>Roseobacteraceae</taxon>
        <taxon>Ruegeria</taxon>
    </lineage>
</organism>
<comment type="caution">
    <text evidence="16">The sequence shown here is derived from an EMBL/GenBank/DDBJ whole genome shotgun (WGS) entry which is preliminary data.</text>
</comment>
<dbReference type="InterPro" id="IPR015797">
    <property type="entry name" value="NUDIX_hydrolase-like_dom_sf"/>
</dbReference>
<dbReference type="Pfam" id="PF06094">
    <property type="entry name" value="GGACT"/>
    <property type="match status" value="1"/>
</dbReference>
<evidence type="ECO:0000259" key="15">
    <source>
        <dbReference type="PROSITE" id="PS51462"/>
    </source>
</evidence>
<evidence type="ECO:0000256" key="10">
    <source>
        <dbReference type="ARBA" id="ARBA00030308"/>
    </source>
</evidence>
<dbReference type="InterPro" id="IPR013024">
    <property type="entry name" value="GGCT-like"/>
</dbReference>
<keyword evidence="6" id="KW-0378">Hydrolase</keyword>
<dbReference type="InterPro" id="IPR020084">
    <property type="entry name" value="NUDIX_hydrolase_CS"/>
</dbReference>
<dbReference type="Gene3D" id="3.90.79.10">
    <property type="entry name" value="Nucleoside Triphosphate Pyrophosphohydrolase"/>
    <property type="match status" value="1"/>
</dbReference>
<dbReference type="EMBL" id="JAAGOX010000055">
    <property type="protein sequence ID" value="NDW47486.1"/>
    <property type="molecule type" value="Genomic_DNA"/>
</dbReference>
<dbReference type="SUPFAM" id="SSF55811">
    <property type="entry name" value="Nudix"/>
    <property type="match status" value="1"/>
</dbReference>
<proteinExistence type="inferred from homology"/>
<dbReference type="InterPro" id="IPR009288">
    <property type="entry name" value="AIG2-like_dom"/>
</dbReference>
<evidence type="ECO:0000256" key="4">
    <source>
        <dbReference type="ARBA" id="ARBA00013297"/>
    </source>
</evidence>
<dbReference type="RefSeq" id="WP_164132504.1">
    <property type="nucleotide sequence ID" value="NZ_JAAGOX010000055.1"/>
</dbReference>
<protein>
    <recommendedName>
        <fullName evidence="4">ADP-ribose pyrophosphatase</fullName>
        <ecNumber evidence="3">3.6.1.13</ecNumber>
    </recommendedName>
    <alternativeName>
        <fullName evidence="9">ADP-ribose diphosphatase</fullName>
    </alternativeName>
    <alternativeName>
        <fullName evidence="11">ADP-ribose phosphohydrolase</fullName>
    </alternativeName>
    <alternativeName>
        <fullName evidence="10">Adenosine diphosphoribose pyrophosphatase</fullName>
    </alternativeName>
</protein>
<gene>
    <name evidence="16" type="ORF">G0P99_21290</name>
</gene>
<dbReference type="CDD" id="cd06661">
    <property type="entry name" value="GGCT_like"/>
    <property type="match status" value="1"/>
</dbReference>
<feature type="binding site" evidence="13">
    <location>
        <position position="329"/>
    </location>
    <ligand>
        <name>Mg(2+)</name>
        <dbReference type="ChEBI" id="CHEBI:18420"/>
        <label>1</label>
    </ligand>
</feature>
<feature type="short sequence motif" description="Nudix box" evidence="14">
    <location>
        <begin position="262"/>
        <end position="284"/>
    </location>
</feature>
<dbReference type="PANTHER" id="PTHR11839">
    <property type="entry name" value="UDP/ADP-SUGAR PYROPHOSPHATASE"/>
    <property type="match status" value="1"/>
</dbReference>
<evidence type="ECO:0000256" key="8">
    <source>
        <dbReference type="ARBA" id="ARBA00025164"/>
    </source>
</evidence>
<dbReference type="Gene3D" id="3.10.490.10">
    <property type="entry name" value="Gamma-glutamyl cyclotransferase-like"/>
    <property type="match status" value="1"/>
</dbReference>
<feature type="binding site" evidence="13">
    <location>
        <position position="261"/>
    </location>
    <ligand>
        <name>Mg(2+)</name>
        <dbReference type="ChEBI" id="CHEBI:18420"/>
        <label>1</label>
    </ligand>
</feature>
<evidence type="ECO:0000256" key="11">
    <source>
        <dbReference type="ARBA" id="ARBA00033056"/>
    </source>
</evidence>
<comment type="cofactor">
    <cofactor evidence="1 13">
        <name>Mg(2+)</name>
        <dbReference type="ChEBI" id="CHEBI:18420"/>
    </cofactor>
</comment>
<keyword evidence="7 13" id="KW-0460">Magnesium</keyword>
<comment type="similarity">
    <text evidence="2">Belongs to the Nudix hydrolase family. NudF subfamily.</text>
</comment>
<comment type="catalytic activity">
    <reaction evidence="12">
        <text>ADP-D-ribose + H2O = D-ribose 5-phosphate + AMP + 2 H(+)</text>
        <dbReference type="Rhea" id="RHEA:10412"/>
        <dbReference type="ChEBI" id="CHEBI:15377"/>
        <dbReference type="ChEBI" id="CHEBI:15378"/>
        <dbReference type="ChEBI" id="CHEBI:57967"/>
        <dbReference type="ChEBI" id="CHEBI:78346"/>
        <dbReference type="ChEBI" id="CHEBI:456215"/>
        <dbReference type="EC" id="3.6.1.13"/>
    </reaction>
</comment>
<dbReference type="PROSITE" id="PS00893">
    <property type="entry name" value="NUDIX_BOX"/>
    <property type="match status" value="1"/>
</dbReference>
<sequence length="371" mass="41488">MTNLFFYGTLRFRPLLELVLCEPGVSLNMVSAQLPDHQVYGVQGQPFPMVAPAPGQSASGVLVRGLTARQIERLDYYEGGFDYDLRPMTLRVSDAQTAEAQVFFPRDGAWTPGDVWSLDDWALAWGEMTLHAATEVMAFYDRLGPTEIAKNFRAIRVRAAGRIAAAARTPDPQHDVTRDVVVEKHNRGYLNYFAMDDMDLRHRRYDGTMSDSLNRAALMTGQAAVVLPYDPIRDRVLLVEQFRAPVFMIGDPAPWVWEAVAGMIDPGETPEQAAHRELLEEAHLTARRLEPAGQAYSSSGSSSEFVHLFVAIADLLSETDSGGLDSEGEDIRSRILSFETLLDLTDRQQIKSLPLVSLANWLARHRDRLRQ</sequence>
<dbReference type="GO" id="GO:0005829">
    <property type="term" value="C:cytosol"/>
    <property type="evidence" value="ECO:0007669"/>
    <property type="project" value="TreeGrafter"/>
</dbReference>
<dbReference type="GO" id="GO:0046872">
    <property type="term" value="F:metal ion binding"/>
    <property type="evidence" value="ECO:0007669"/>
    <property type="project" value="UniProtKB-KW"/>
</dbReference>
<accession>A0A6B2NTI7</accession>
<dbReference type="Pfam" id="PF00293">
    <property type="entry name" value="NUDIX"/>
    <property type="match status" value="1"/>
</dbReference>
<dbReference type="PROSITE" id="PS51462">
    <property type="entry name" value="NUDIX"/>
    <property type="match status" value="1"/>
</dbReference>
<dbReference type="InterPro" id="IPR004385">
    <property type="entry name" value="NDP_pyrophosphatase"/>
</dbReference>
<evidence type="ECO:0000256" key="3">
    <source>
        <dbReference type="ARBA" id="ARBA00012453"/>
    </source>
</evidence>
<evidence type="ECO:0000256" key="14">
    <source>
        <dbReference type="PIRSR" id="PIRSR604385-3"/>
    </source>
</evidence>
<dbReference type="GO" id="GO:0019144">
    <property type="term" value="F:ADP-sugar diphosphatase activity"/>
    <property type="evidence" value="ECO:0007669"/>
    <property type="project" value="TreeGrafter"/>
</dbReference>
<evidence type="ECO:0000256" key="7">
    <source>
        <dbReference type="ARBA" id="ARBA00022842"/>
    </source>
</evidence>
<dbReference type="InterPro" id="IPR036568">
    <property type="entry name" value="GGCT-like_sf"/>
</dbReference>
<feature type="binding site" evidence="13">
    <location>
        <position position="277"/>
    </location>
    <ligand>
        <name>Mg(2+)</name>
        <dbReference type="ChEBI" id="CHEBI:18420"/>
        <label>1</label>
    </ligand>
</feature>
<dbReference type="NCBIfam" id="TIGR00052">
    <property type="entry name" value="nudix-type nucleoside diphosphatase, YffH/AdpP family"/>
    <property type="match status" value="1"/>
</dbReference>
<dbReference type="EC" id="3.6.1.13" evidence="3"/>
<dbReference type="GO" id="GO:0006753">
    <property type="term" value="P:nucleoside phosphate metabolic process"/>
    <property type="evidence" value="ECO:0007669"/>
    <property type="project" value="TreeGrafter"/>
</dbReference>
<reference evidence="16" key="1">
    <citation type="submission" date="2020-02" db="EMBL/GenBank/DDBJ databases">
        <title>Delineation of the pyrene-degrading pathway in Roseobacter clade bacteria by genomic analysis.</title>
        <authorList>
            <person name="Zhou H."/>
            <person name="Wang H."/>
        </authorList>
    </citation>
    <scope>NUCLEOTIDE SEQUENCE</scope>
    <source>
        <strain evidence="16">PrR005</strain>
    </source>
</reference>
<dbReference type="GO" id="GO:0047631">
    <property type="term" value="F:ADP-ribose diphosphatase activity"/>
    <property type="evidence" value="ECO:0007669"/>
    <property type="project" value="UniProtKB-EC"/>
</dbReference>
<evidence type="ECO:0000256" key="9">
    <source>
        <dbReference type="ARBA" id="ARBA00030162"/>
    </source>
</evidence>
<comment type="function">
    <text evidence="8">Acts on ADP-mannose and ADP-glucose as well as ADP-ribose. Prevents glycogen biosynthesis. The reaction catalyzed by this enzyme is a limiting step of the gluconeogenic process.</text>
</comment>
<feature type="binding site" evidence="13">
    <location>
        <position position="281"/>
    </location>
    <ligand>
        <name>Mg(2+)</name>
        <dbReference type="ChEBI" id="CHEBI:18420"/>
        <label>1</label>
    </ligand>
</feature>
<feature type="domain" description="Nudix hydrolase" evidence="15">
    <location>
        <begin position="219"/>
        <end position="358"/>
    </location>
</feature>
<keyword evidence="5 13" id="KW-0479">Metal-binding</keyword>
<dbReference type="InterPro" id="IPR000086">
    <property type="entry name" value="NUDIX_hydrolase_dom"/>
</dbReference>
<evidence type="ECO:0000256" key="2">
    <source>
        <dbReference type="ARBA" id="ARBA00007482"/>
    </source>
</evidence>
<evidence type="ECO:0000256" key="12">
    <source>
        <dbReference type="ARBA" id="ARBA00049546"/>
    </source>
</evidence>
<name>A0A6B2NTI7_9RHOB</name>
<evidence type="ECO:0000256" key="5">
    <source>
        <dbReference type="ARBA" id="ARBA00022723"/>
    </source>
</evidence>
<evidence type="ECO:0000256" key="13">
    <source>
        <dbReference type="PIRSR" id="PIRSR604385-2"/>
    </source>
</evidence>
<evidence type="ECO:0000256" key="1">
    <source>
        <dbReference type="ARBA" id="ARBA00001946"/>
    </source>
</evidence>
<evidence type="ECO:0000313" key="16">
    <source>
        <dbReference type="EMBL" id="NDW47486.1"/>
    </source>
</evidence>
<evidence type="ECO:0000256" key="6">
    <source>
        <dbReference type="ARBA" id="ARBA00022801"/>
    </source>
</evidence>
<dbReference type="SUPFAM" id="SSF110857">
    <property type="entry name" value="Gamma-glutamyl cyclotransferase-like"/>
    <property type="match status" value="1"/>
</dbReference>
<dbReference type="GO" id="GO:0019693">
    <property type="term" value="P:ribose phosphate metabolic process"/>
    <property type="evidence" value="ECO:0007669"/>
    <property type="project" value="TreeGrafter"/>
</dbReference>
<dbReference type="AlphaFoldDB" id="A0A6B2NTI7"/>
<dbReference type="PANTHER" id="PTHR11839:SF5">
    <property type="entry name" value="ADP-RIBOSE PYROPHOSPHATASE"/>
    <property type="match status" value="1"/>
</dbReference>
<dbReference type="CDD" id="cd24155">
    <property type="entry name" value="NUDIX_ADPRase"/>
    <property type="match status" value="1"/>
</dbReference>